<dbReference type="EMBL" id="CP058350">
    <property type="protein sequence ID" value="QLF69895.1"/>
    <property type="molecule type" value="Genomic_DNA"/>
</dbReference>
<reference evidence="1 2" key="1">
    <citation type="submission" date="2020-06" db="EMBL/GenBank/DDBJ databases">
        <title>Genome sequence of Rhizobium sp strain ADMK78.</title>
        <authorList>
            <person name="Rahi P."/>
        </authorList>
    </citation>
    <scope>NUCLEOTIDE SEQUENCE [LARGE SCALE GENOMIC DNA]</scope>
    <source>
        <strain evidence="1 2">ADMK78</strain>
    </source>
</reference>
<evidence type="ECO:0000313" key="2">
    <source>
        <dbReference type="Proteomes" id="UP000308530"/>
    </source>
</evidence>
<dbReference type="Proteomes" id="UP000308530">
    <property type="component" value="Chromosome"/>
</dbReference>
<gene>
    <name evidence="1" type="ORF">FE840_010300</name>
</gene>
<sequence>MKLSIQPLGTLRQSFEQIGNAINASAAFTRAASERQAALSRRQAQAAPAPLF</sequence>
<name>A0ABX6QP06_9HYPH</name>
<keyword evidence="2" id="KW-1185">Reference proteome</keyword>
<protein>
    <submittedName>
        <fullName evidence="1">Uncharacterized protein</fullName>
    </submittedName>
</protein>
<proteinExistence type="predicted"/>
<evidence type="ECO:0000313" key="1">
    <source>
        <dbReference type="EMBL" id="QLF69895.1"/>
    </source>
</evidence>
<organism evidence="1 2">
    <name type="scientific">Peteryoungia desertarenae</name>
    <dbReference type="NCBI Taxonomy" id="1813451"/>
    <lineage>
        <taxon>Bacteria</taxon>
        <taxon>Pseudomonadati</taxon>
        <taxon>Pseudomonadota</taxon>
        <taxon>Alphaproteobacteria</taxon>
        <taxon>Hyphomicrobiales</taxon>
        <taxon>Rhizobiaceae</taxon>
        <taxon>Peteryoungia</taxon>
    </lineage>
</organism>
<dbReference type="RefSeq" id="WP_171033743.1">
    <property type="nucleotide sequence ID" value="NZ_CP058350.1"/>
</dbReference>
<accession>A0ABX6QP06</accession>